<feature type="compositionally biased region" description="Polar residues" evidence="1">
    <location>
        <begin position="48"/>
        <end position="67"/>
    </location>
</feature>
<organism evidence="2">
    <name type="scientific">Puccinia triticina (isolate 1-1 / race 1 (BBBD))</name>
    <name type="common">Brown leaf rust fungus</name>
    <dbReference type="NCBI Taxonomy" id="630390"/>
    <lineage>
        <taxon>Eukaryota</taxon>
        <taxon>Fungi</taxon>
        <taxon>Dikarya</taxon>
        <taxon>Basidiomycota</taxon>
        <taxon>Pucciniomycotina</taxon>
        <taxon>Pucciniomycetes</taxon>
        <taxon>Pucciniales</taxon>
        <taxon>Pucciniaceae</taxon>
        <taxon>Puccinia</taxon>
    </lineage>
</organism>
<reference evidence="3" key="4">
    <citation type="submission" date="2025-05" db="UniProtKB">
        <authorList>
            <consortium name="EnsemblFungi"/>
        </authorList>
    </citation>
    <scope>IDENTIFICATION</scope>
    <source>
        <strain evidence="3">isolate 1-1 / race 1 (BBBD)</strain>
    </source>
</reference>
<feature type="region of interest" description="Disordered" evidence="1">
    <location>
        <begin position="1"/>
        <end position="67"/>
    </location>
</feature>
<gene>
    <name evidence="2" type="ORF">PTTG_01879</name>
</gene>
<accession>A0A180G7Y9</accession>
<dbReference type="VEuPathDB" id="FungiDB:PTTG_01879"/>
<keyword evidence="4" id="KW-1185">Reference proteome</keyword>
<reference evidence="2" key="1">
    <citation type="submission" date="2009-11" db="EMBL/GenBank/DDBJ databases">
        <authorList>
            <consortium name="The Broad Institute Genome Sequencing Platform"/>
            <person name="Ward D."/>
            <person name="Feldgarden M."/>
            <person name="Earl A."/>
            <person name="Young S.K."/>
            <person name="Zeng Q."/>
            <person name="Koehrsen M."/>
            <person name="Alvarado L."/>
            <person name="Berlin A."/>
            <person name="Bochicchio J."/>
            <person name="Borenstein D."/>
            <person name="Chapman S.B."/>
            <person name="Chen Z."/>
            <person name="Engels R."/>
            <person name="Freedman E."/>
            <person name="Gellesch M."/>
            <person name="Goldberg J."/>
            <person name="Griggs A."/>
            <person name="Gujja S."/>
            <person name="Heilman E."/>
            <person name="Heiman D."/>
            <person name="Hepburn T."/>
            <person name="Howarth C."/>
            <person name="Jen D."/>
            <person name="Larson L."/>
            <person name="Lewis B."/>
            <person name="Mehta T."/>
            <person name="Park D."/>
            <person name="Pearson M."/>
            <person name="Roberts A."/>
            <person name="Saif S."/>
            <person name="Shea T."/>
            <person name="Shenoy N."/>
            <person name="Sisk P."/>
            <person name="Stolte C."/>
            <person name="Sykes S."/>
            <person name="Thomson T."/>
            <person name="Walk T."/>
            <person name="White J."/>
            <person name="Yandava C."/>
            <person name="Izard J."/>
            <person name="Baranova O.V."/>
            <person name="Blanton J.M."/>
            <person name="Tanner A.C."/>
            <person name="Dewhirst F.E."/>
            <person name="Haas B."/>
            <person name="Nusbaum C."/>
            <person name="Birren B."/>
        </authorList>
    </citation>
    <scope>NUCLEOTIDE SEQUENCE [LARGE SCALE GENOMIC DNA]</scope>
    <source>
        <strain evidence="2">1-1 BBBD Race 1</strain>
    </source>
</reference>
<dbReference type="EnsemblFungi" id="PTTG_01879-t43_1">
    <property type="protein sequence ID" value="PTTG_01879-t43_1-p1"/>
    <property type="gene ID" value="PTTG_01879"/>
</dbReference>
<reference evidence="3 4" key="3">
    <citation type="journal article" date="2017" name="G3 (Bethesda)">
        <title>Comparative analysis highlights variable genome content of wheat rusts and divergence of the mating loci.</title>
        <authorList>
            <person name="Cuomo C.A."/>
            <person name="Bakkeren G."/>
            <person name="Khalil H.B."/>
            <person name="Panwar V."/>
            <person name="Joly D."/>
            <person name="Linning R."/>
            <person name="Sakthikumar S."/>
            <person name="Song X."/>
            <person name="Adiconis X."/>
            <person name="Fan L."/>
            <person name="Goldberg J.M."/>
            <person name="Levin J.Z."/>
            <person name="Young S."/>
            <person name="Zeng Q."/>
            <person name="Anikster Y."/>
            <person name="Bruce M."/>
            <person name="Wang M."/>
            <person name="Yin C."/>
            <person name="McCallum B."/>
            <person name="Szabo L.J."/>
            <person name="Hulbert S."/>
            <person name="Chen X."/>
            <person name="Fellers J.P."/>
        </authorList>
    </citation>
    <scope>NUCLEOTIDE SEQUENCE</scope>
    <source>
        <strain evidence="3">isolate 1-1 / race 1 (BBBD)</strain>
        <strain evidence="4">Isolate 1-1 / race 1 (BBBD)</strain>
    </source>
</reference>
<protein>
    <submittedName>
        <fullName evidence="2 3">Uncharacterized protein</fullName>
    </submittedName>
</protein>
<evidence type="ECO:0000313" key="3">
    <source>
        <dbReference type="EnsemblFungi" id="PTTG_01879-t43_1-p1"/>
    </source>
</evidence>
<evidence type="ECO:0000313" key="2">
    <source>
        <dbReference type="EMBL" id="OAV88730.1"/>
    </source>
</evidence>
<dbReference type="EMBL" id="ADAS02000158">
    <property type="protein sequence ID" value="OAV88730.1"/>
    <property type="molecule type" value="Genomic_DNA"/>
</dbReference>
<feature type="compositionally biased region" description="Acidic residues" evidence="1">
    <location>
        <begin position="18"/>
        <end position="43"/>
    </location>
</feature>
<sequence>MEGKEDDMPVQEDGIPVQEDDIPVQEDDTPVQEDDTPVQEEDIPVPVESSSPYQPSNPRIQSQVEPSSTSIVITNLKGYNYQTGEAKAAAPLQVLPTVLTHLVFSFQTPWFFN</sequence>
<evidence type="ECO:0000256" key="1">
    <source>
        <dbReference type="SAM" id="MobiDB-lite"/>
    </source>
</evidence>
<dbReference type="AlphaFoldDB" id="A0A180G7Y9"/>
<name>A0A180G7Y9_PUCT1</name>
<reference evidence="2" key="2">
    <citation type="submission" date="2016-05" db="EMBL/GenBank/DDBJ databases">
        <title>Comparative analysis highlights variable genome content of wheat rusts and divergence of the mating loci.</title>
        <authorList>
            <person name="Cuomo C.A."/>
            <person name="Bakkeren G."/>
            <person name="Szabo L."/>
            <person name="Khalil H."/>
            <person name="Joly D."/>
            <person name="Goldberg J."/>
            <person name="Young S."/>
            <person name="Zeng Q."/>
            <person name="Fellers J."/>
        </authorList>
    </citation>
    <scope>NUCLEOTIDE SEQUENCE [LARGE SCALE GENOMIC DNA]</scope>
    <source>
        <strain evidence="2">1-1 BBBD Race 1</strain>
    </source>
</reference>
<proteinExistence type="predicted"/>
<evidence type="ECO:0000313" key="4">
    <source>
        <dbReference type="Proteomes" id="UP000005240"/>
    </source>
</evidence>
<dbReference type="Proteomes" id="UP000005240">
    <property type="component" value="Unassembled WGS sequence"/>
</dbReference>